<dbReference type="PANTHER" id="PTHR12151">
    <property type="entry name" value="ELECTRON TRANSPORT PROTIN SCO1/SENC FAMILY MEMBER"/>
    <property type="match status" value="1"/>
</dbReference>
<evidence type="ECO:0000313" key="3">
    <source>
        <dbReference type="Proteomes" id="UP001055125"/>
    </source>
</evidence>
<comment type="similarity">
    <text evidence="1">Belongs to the SCO1/2 family.</text>
</comment>
<dbReference type="SUPFAM" id="SSF52833">
    <property type="entry name" value="Thioredoxin-like"/>
    <property type="match status" value="1"/>
</dbReference>
<proteinExistence type="inferred from homology"/>
<comment type="caution">
    <text evidence="2">The sequence shown here is derived from an EMBL/GenBank/DDBJ whole genome shotgun (WGS) entry which is preliminary data.</text>
</comment>
<name>A0ABQ4RZJ4_9HYPH</name>
<dbReference type="InterPro" id="IPR036249">
    <property type="entry name" value="Thioredoxin-like_sf"/>
</dbReference>
<evidence type="ECO:0000256" key="1">
    <source>
        <dbReference type="ARBA" id="ARBA00010996"/>
    </source>
</evidence>
<evidence type="ECO:0008006" key="4">
    <source>
        <dbReference type="Google" id="ProtNLM"/>
    </source>
</evidence>
<organism evidence="2 3">
    <name type="scientific">Methylobacterium iners</name>
    <dbReference type="NCBI Taxonomy" id="418707"/>
    <lineage>
        <taxon>Bacteria</taxon>
        <taxon>Pseudomonadati</taxon>
        <taxon>Pseudomonadota</taxon>
        <taxon>Alphaproteobacteria</taxon>
        <taxon>Hyphomicrobiales</taxon>
        <taxon>Methylobacteriaceae</taxon>
        <taxon>Methylobacterium</taxon>
    </lineage>
</organism>
<dbReference type="Proteomes" id="UP001055125">
    <property type="component" value="Unassembled WGS sequence"/>
</dbReference>
<dbReference type="InterPro" id="IPR003782">
    <property type="entry name" value="SCO1/SenC"/>
</dbReference>
<keyword evidence="3" id="KW-1185">Reference proteome</keyword>
<sequence length="199" mass="21475">MPLSDRTRRLILPLVVFSVGLVALIAAAVVTLGPGRNGAAPSGVGGPFSLVNQDGQRVTERDFAGRPHLVFFGFTHCPDICPTTLQQITDVLQSMGPRGRDVRALFIAVDPERDTPAALKTYLGSFDPRIVGLTGTPEEIASVVKAFRAYARKVPSKGEGYTMEHTALVYIMDARSRFVTALNLMRPPEQSAAELAKLL</sequence>
<dbReference type="Pfam" id="PF02630">
    <property type="entry name" value="SCO1-SenC"/>
    <property type="match status" value="1"/>
</dbReference>
<dbReference type="CDD" id="cd02968">
    <property type="entry name" value="SCO"/>
    <property type="match status" value="1"/>
</dbReference>
<dbReference type="EMBL" id="BPQP01000036">
    <property type="protein sequence ID" value="GJD95357.1"/>
    <property type="molecule type" value="Genomic_DNA"/>
</dbReference>
<dbReference type="Gene3D" id="3.40.30.10">
    <property type="entry name" value="Glutaredoxin"/>
    <property type="match status" value="1"/>
</dbReference>
<reference evidence="2" key="2">
    <citation type="submission" date="2021-08" db="EMBL/GenBank/DDBJ databases">
        <authorList>
            <person name="Tani A."/>
            <person name="Ola A."/>
            <person name="Ogura Y."/>
            <person name="Katsura K."/>
            <person name="Hayashi T."/>
        </authorList>
    </citation>
    <scope>NUCLEOTIDE SEQUENCE</scope>
    <source>
        <strain evidence="2">DSM 19015</strain>
    </source>
</reference>
<reference evidence="2" key="1">
    <citation type="journal article" date="2021" name="Front. Microbiol.">
        <title>Comprehensive Comparative Genomics and Phenotyping of Methylobacterium Species.</title>
        <authorList>
            <person name="Alessa O."/>
            <person name="Ogura Y."/>
            <person name="Fujitani Y."/>
            <person name="Takami H."/>
            <person name="Hayashi T."/>
            <person name="Sahin N."/>
            <person name="Tani A."/>
        </authorList>
    </citation>
    <scope>NUCLEOTIDE SEQUENCE</scope>
    <source>
        <strain evidence="2">DSM 19015</strain>
    </source>
</reference>
<gene>
    <name evidence="2" type="ORF">OCOJLMKI_2569</name>
</gene>
<dbReference type="RefSeq" id="WP_238244500.1">
    <property type="nucleotide sequence ID" value="NZ_BPQP01000036.1"/>
</dbReference>
<dbReference type="PANTHER" id="PTHR12151:SF25">
    <property type="entry name" value="LINALOOL DEHYDRATASE_ISOMERASE DOMAIN-CONTAINING PROTEIN"/>
    <property type="match status" value="1"/>
</dbReference>
<accession>A0ABQ4RZJ4</accession>
<protein>
    <recommendedName>
        <fullName evidence="4">Copper-binding protein</fullName>
    </recommendedName>
</protein>
<evidence type="ECO:0000313" key="2">
    <source>
        <dbReference type="EMBL" id="GJD95357.1"/>
    </source>
</evidence>